<comment type="similarity">
    <text evidence="3 8">Belongs to the methylenetetrahydrofolate reductase family.</text>
</comment>
<dbReference type="Pfam" id="PF02219">
    <property type="entry name" value="MTHFR"/>
    <property type="match status" value="1"/>
</dbReference>
<feature type="region of interest" description="Disordered" evidence="9">
    <location>
        <begin position="1"/>
        <end position="32"/>
    </location>
</feature>
<dbReference type="RefSeq" id="WP_345883706.1">
    <property type="nucleotide sequence ID" value="NZ_JBDFRB010000003.1"/>
</dbReference>
<evidence type="ECO:0000256" key="2">
    <source>
        <dbReference type="ARBA" id="ARBA00004777"/>
    </source>
</evidence>
<comment type="pathway">
    <text evidence="2 8">One-carbon metabolism; tetrahydrofolate interconversion.</text>
</comment>
<evidence type="ECO:0000256" key="9">
    <source>
        <dbReference type="SAM" id="MobiDB-lite"/>
    </source>
</evidence>
<keyword evidence="6 8" id="KW-0560">Oxidoreductase</keyword>
<dbReference type="PANTHER" id="PTHR45754">
    <property type="entry name" value="METHYLENETETRAHYDROFOLATE REDUCTASE"/>
    <property type="match status" value="1"/>
</dbReference>
<reference evidence="10 11" key="1">
    <citation type="submission" date="2024-05" db="EMBL/GenBank/DDBJ databases">
        <title>Sinomonas sp. nov., isolated from a waste landfill.</title>
        <authorList>
            <person name="Zhao Y."/>
        </authorList>
    </citation>
    <scope>NUCLEOTIDE SEQUENCE [LARGE SCALE GENOMIC DNA]</scope>
    <source>
        <strain evidence="10 11">CCTCC AB2014300</strain>
    </source>
</reference>
<comment type="cofactor">
    <cofactor evidence="1 8">
        <name>FAD</name>
        <dbReference type="ChEBI" id="CHEBI:57692"/>
    </cofactor>
</comment>
<evidence type="ECO:0000256" key="7">
    <source>
        <dbReference type="ARBA" id="ARBA00048628"/>
    </source>
</evidence>
<organism evidence="10 11">
    <name type="scientific">Sinomonas halotolerans</name>
    <dbReference type="NCBI Taxonomy" id="1644133"/>
    <lineage>
        <taxon>Bacteria</taxon>
        <taxon>Bacillati</taxon>
        <taxon>Actinomycetota</taxon>
        <taxon>Actinomycetes</taxon>
        <taxon>Micrococcales</taxon>
        <taxon>Micrococcaceae</taxon>
        <taxon>Sinomonas</taxon>
    </lineage>
</organism>
<comment type="catalytic activity">
    <reaction evidence="7">
        <text>(6S)-5-methyl-5,6,7,8-tetrahydrofolate + NAD(+) = (6R)-5,10-methylene-5,6,7,8-tetrahydrofolate + NADH + H(+)</text>
        <dbReference type="Rhea" id="RHEA:19821"/>
        <dbReference type="ChEBI" id="CHEBI:15378"/>
        <dbReference type="ChEBI" id="CHEBI:15636"/>
        <dbReference type="ChEBI" id="CHEBI:18608"/>
        <dbReference type="ChEBI" id="CHEBI:57540"/>
        <dbReference type="ChEBI" id="CHEBI:57945"/>
        <dbReference type="EC" id="1.5.1.54"/>
    </reaction>
    <physiologicalReaction direction="right-to-left" evidence="7">
        <dbReference type="Rhea" id="RHEA:19823"/>
    </physiologicalReaction>
</comment>
<dbReference type="Proteomes" id="UP001422074">
    <property type="component" value="Unassembled WGS sequence"/>
</dbReference>
<name>A0ABU9WXV4_9MICC</name>
<dbReference type="PANTHER" id="PTHR45754:SF3">
    <property type="entry name" value="METHYLENETETRAHYDROFOLATE REDUCTASE (NADPH)"/>
    <property type="match status" value="1"/>
</dbReference>
<evidence type="ECO:0000256" key="8">
    <source>
        <dbReference type="RuleBase" id="RU003862"/>
    </source>
</evidence>
<evidence type="ECO:0000313" key="10">
    <source>
        <dbReference type="EMBL" id="MEN2744009.1"/>
    </source>
</evidence>
<dbReference type="InterPro" id="IPR003171">
    <property type="entry name" value="Mehydrof_redctse-like"/>
</dbReference>
<protein>
    <recommendedName>
        <fullName evidence="8">Methylenetetrahydrofolate reductase</fullName>
    </recommendedName>
</protein>
<evidence type="ECO:0000256" key="4">
    <source>
        <dbReference type="ARBA" id="ARBA00022630"/>
    </source>
</evidence>
<dbReference type="EMBL" id="JBDFRB010000003">
    <property type="protein sequence ID" value="MEN2744009.1"/>
    <property type="molecule type" value="Genomic_DNA"/>
</dbReference>
<keyword evidence="4 8" id="KW-0285">Flavoprotein</keyword>
<proteinExistence type="inferred from homology"/>
<gene>
    <name evidence="10" type="ORF">ABCQ75_05590</name>
</gene>
<evidence type="ECO:0000256" key="3">
    <source>
        <dbReference type="ARBA" id="ARBA00006743"/>
    </source>
</evidence>
<dbReference type="GO" id="GO:0004489">
    <property type="term" value="F:methylenetetrahydrofolate reductase [NAD(P)H] activity"/>
    <property type="evidence" value="ECO:0007669"/>
    <property type="project" value="UniProtKB-EC"/>
</dbReference>
<sequence>MPAHALPPAAGQAPSCPAPAASPAVRDPGPPALPLRREIVPTEGIAARVAAALPEGSALTVTCLPHHGMEPTAETSVRLADLGYRVVPHLAARSIVDRARLARALREFASAGITEVFAVSGDAAQPAGPYADSTSLLEDIADLSGGAFAAGVAGYPEGHPQRSGPELLDALLAKQHLAASVATQMCFSAAAITDYAALLRAEGIRLPVWAGVPGAVPRARLVALAAKIGVGPSLAFITRKGPLARRLLGSGGVYSPEGLVRSLETSPAGLAGIHLFTFNSFG</sequence>
<evidence type="ECO:0000256" key="6">
    <source>
        <dbReference type="ARBA" id="ARBA00023002"/>
    </source>
</evidence>
<evidence type="ECO:0000256" key="1">
    <source>
        <dbReference type="ARBA" id="ARBA00001974"/>
    </source>
</evidence>
<dbReference type="InterPro" id="IPR029041">
    <property type="entry name" value="FAD-linked_oxidoreductase-like"/>
</dbReference>
<keyword evidence="11" id="KW-1185">Reference proteome</keyword>
<evidence type="ECO:0000256" key="5">
    <source>
        <dbReference type="ARBA" id="ARBA00022827"/>
    </source>
</evidence>
<feature type="compositionally biased region" description="Low complexity" evidence="9">
    <location>
        <begin position="7"/>
        <end position="24"/>
    </location>
</feature>
<evidence type="ECO:0000313" key="11">
    <source>
        <dbReference type="Proteomes" id="UP001422074"/>
    </source>
</evidence>
<comment type="caution">
    <text evidence="10">The sequence shown here is derived from an EMBL/GenBank/DDBJ whole genome shotgun (WGS) entry which is preliminary data.</text>
</comment>
<dbReference type="SUPFAM" id="SSF51730">
    <property type="entry name" value="FAD-linked oxidoreductase"/>
    <property type="match status" value="1"/>
</dbReference>
<keyword evidence="5 8" id="KW-0274">FAD</keyword>
<accession>A0ABU9WXV4</accession>
<dbReference type="Gene3D" id="3.20.20.220">
    <property type="match status" value="1"/>
</dbReference>